<dbReference type="EMBL" id="QGKX02000088">
    <property type="protein sequence ID" value="KAF3584149.1"/>
    <property type="molecule type" value="Genomic_DNA"/>
</dbReference>
<name>A0A8S9RW67_BRACR</name>
<evidence type="ECO:0000313" key="2">
    <source>
        <dbReference type="EMBL" id="KAF3584149.1"/>
    </source>
</evidence>
<gene>
    <name evidence="2" type="ORF">F2Q69_00028245</name>
</gene>
<evidence type="ECO:0000313" key="3">
    <source>
        <dbReference type="Proteomes" id="UP000712600"/>
    </source>
</evidence>
<feature type="region of interest" description="Disordered" evidence="1">
    <location>
        <begin position="1"/>
        <end position="26"/>
    </location>
</feature>
<reference evidence="2" key="1">
    <citation type="submission" date="2019-12" db="EMBL/GenBank/DDBJ databases">
        <title>Genome sequencing and annotation of Brassica cretica.</title>
        <authorList>
            <person name="Studholme D.J."/>
            <person name="Sarris P."/>
        </authorList>
    </citation>
    <scope>NUCLEOTIDE SEQUENCE</scope>
    <source>
        <strain evidence="2">PFS-109/04</strain>
        <tissue evidence="2">Leaf</tissue>
    </source>
</reference>
<sequence>MVTPIKKKQETVRPRPERGSSGDENAWFWIDPTQQRRSRTRLIQVQLAVGRVGLV</sequence>
<protein>
    <submittedName>
        <fullName evidence="2">Uncharacterized protein</fullName>
    </submittedName>
</protein>
<dbReference type="AlphaFoldDB" id="A0A8S9RW67"/>
<proteinExistence type="predicted"/>
<feature type="compositionally biased region" description="Basic and acidic residues" evidence="1">
    <location>
        <begin position="7"/>
        <end position="21"/>
    </location>
</feature>
<organism evidence="2 3">
    <name type="scientific">Brassica cretica</name>
    <name type="common">Mustard</name>
    <dbReference type="NCBI Taxonomy" id="69181"/>
    <lineage>
        <taxon>Eukaryota</taxon>
        <taxon>Viridiplantae</taxon>
        <taxon>Streptophyta</taxon>
        <taxon>Embryophyta</taxon>
        <taxon>Tracheophyta</taxon>
        <taxon>Spermatophyta</taxon>
        <taxon>Magnoliopsida</taxon>
        <taxon>eudicotyledons</taxon>
        <taxon>Gunneridae</taxon>
        <taxon>Pentapetalae</taxon>
        <taxon>rosids</taxon>
        <taxon>malvids</taxon>
        <taxon>Brassicales</taxon>
        <taxon>Brassicaceae</taxon>
        <taxon>Brassiceae</taxon>
        <taxon>Brassica</taxon>
    </lineage>
</organism>
<dbReference type="Proteomes" id="UP000712600">
    <property type="component" value="Unassembled WGS sequence"/>
</dbReference>
<evidence type="ECO:0000256" key="1">
    <source>
        <dbReference type="SAM" id="MobiDB-lite"/>
    </source>
</evidence>
<accession>A0A8S9RW67</accession>
<comment type="caution">
    <text evidence="2">The sequence shown here is derived from an EMBL/GenBank/DDBJ whole genome shotgun (WGS) entry which is preliminary data.</text>
</comment>